<reference evidence="5 6" key="1">
    <citation type="journal article" date="2016" name="Genome Biol. Evol.">
        <title>Draft genome sequence of an aflatoxigenic Aspergillus species, A. bombycis.</title>
        <authorList>
            <person name="Moore G.G."/>
            <person name="Mack B.M."/>
            <person name="Beltz S.B."/>
            <person name="Gilbert M.K."/>
        </authorList>
    </citation>
    <scope>NUCLEOTIDE SEQUENCE [LARGE SCALE GENOMIC DNA]</scope>
    <source>
        <strain evidence="6">NRRL 26010</strain>
    </source>
</reference>
<name>A0A1F8ABK7_9EURO</name>
<dbReference type="InterPro" id="IPR001128">
    <property type="entry name" value="Cyt_P450"/>
</dbReference>
<comment type="cofactor">
    <cofactor evidence="2">
        <name>heme</name>
        <dbReference type="ChEBI" id="CHEBI:30413"/>
    </cofactor>
</comment>
<dbReference type="PANTHER" id="PTHR24305:SF166">
    <property type="entry name" value="CYTOCHROME P450 12A4, MITOCHONDRIAL-RELATED"/>
    <property type="match status" value="1"/>
</dbReference>
<keyword evidence="2" id="KW-0479">Metal-binding</keyword>
<keyword evidence="6" id="KW-1185">Reference proteome</keyword>
<dbReference type="OrthoDB" id="10029320at2759"/>
<dbReference type="InterPro" id="IPR002401">
    <property type="entry name" value="Cyt_P450_E_grp-I"/>
</dbReference>
<protein>
    <recommendedName>
        <fullName evidence="7">Cytochrome P450</fullName>
    </recommendedName>
</protein>
<evidence type="ECO:0000256" key="1">
    <source>
        <dbReference type="ARBA" id="ARBA00010617"/>
    </source>
</evidence>
<dbReference type="EMBL" id="LYCR01000013">
    <property type="protein sequence ID" value="OGM48835.1"/>
    <property type="molecule type" value="Genomic_DNA"/>
</dbReference>
<dbReference type="GO" id="GO:0004497">
    <property type="term" value="F:monooxygenase activity"/>
    <property type="evidence" value="ECO:0007669"/>
    <property type="project" value="InterPro"/>
</dbReference>
<dbReference type="SUPFAM" id="SSF48264">
    <property type="entry name" value="Cytochrome P450"/>
    <property type="match status" value="1"/>
</dbReference>
<dbReference type="Proteomes" id="UP000179179">
    <property type="component" value="Unassembled WGS sequence"/>
</dbReference>
<comment type="similarity">
    <text evidence="1">Belongs to the cytochrome P450 family.</text>
</comment>
<dbReference type="Gene3D" id="1.10.630.10">
    <property type="entry name" value="Cytochrome P450"/>
    <property type="match status" value="1"/>
</dbReference>
<keyword evidence="4" id="KW-0812">Transmembrane</keyword>
<dbReference type="PANTHER" id="PTHR24305">
    <property type="entry name" value="CYTOCHROME P450"/>
    <property type="match status" value="1"/>
</dbReference>
<dbReference type="RefSeq" id="XP_022392552.1">
    <property type="nucleotide sequence ID" value="XM_022530140.1"/>
</dbReference>
<feature type="transmembrane region" description="Helical" evidence="4">
    <location>
        <begin position="25"/>
        <end position="45"/>
    </location>
</feature>
<evidence type="ECO:0000313" key="5">
    <source>
        <dbReference type="EMBL" id="OGM48835.1"/>
    </source>
</evidence>
<dbReference type="GeneID" id="34446400"/>
<feature type="binding site" description="axial binding residue" evidence="2">
    <location>
        <position position="478"/>
    </location>
    <ligand>
        <name>heme</name>
        <dbReference type="ChEBI" id="CHEBI:30413"/>
    </ligand>
    <ligandPart>
        <name>Fe</name>
        <dbReference type="ChEBI" id="CHEBI:18248"/>
    </ligandPart>
</feature>
<dbReference type="GO" id="GO:0020037">
    <property type="term" value="F:heme binding"/>
    <property type="evidence" value="ECO:0007669"/>
    <property type="project" value="InterPro"/>
</dbReference>
<keyword evidence="4" id="KW-0472">Membrane</keyword>
<dbReference type="PRINTS" id="PR00385">
    <property type="entry name" value="P450"/>
</dbReference>
<dbReference type="GO" id="GO:0005506">
    <property type="term" value="F:iron ion binding"/>
    <property type="evidence" value="ECO:0007669"/>
    <property type="project" value="InterPro"/>
</dbReference>
<keyword evidence="2" id="KW-0408">Iron</keyword>
<evidence type="ECO:0000256" key="2">
    <source>
        <dbReference type="PIRSR" id="PIRSR602401-1"/>
    </source>
</evidence>
<organism evidence="5 6">
    <name type="scientific">Aspergillus bombycis</name>
    <dbReference type="NCBI Taxonomy" id="109264"/>
    <lineage>
        <taxon>Eukaryota</taxon>
        <taxon>Fungi</taxon>
        <taxon>Dikarya</taxon>
        <taxon>Ascomycota</taxon>
        <taxon>Pezizomycotina</taxon>
        <taxon>Eurotiomycetes</taxon>
        <taxon>Eurotiomycetidae</taxon>
        <taxon>Eurotiales</taxon>
        <taxon>Aspergillaceae</taxon>
        <taxon>Aspergillus</taxon>
    </lineage>
</organism>
<dbReference type="STRING" id="109264.A0A1F8ABK7"/>
<dbReference type="InterPro" id="IPR050121">
    <property type="entry name" value="Cytochrome_P450_monoxygenase"/>
</dbReference>
<dbReference type="PRINTS" id="PR00463">
    <property type="entry name" value="EP450I"/>
</dbReference>
<comment type="caution">
    <text evidence="5">The sequence shown here is derived from an EMBL/GenBank/DDBJ whole genome shotgun (WGS) entry which is preliminary data.</text>
</comment>
<feature type="region of interest" description="Disordered" evidence="3">
    <location>
        <begin position="533"/>
        <end position="555"/>
    </location>
</feature>
<sequence length="555" mass="63157">MDPLGKSAMFVSLVELHDCSNGLKLLKLAGAILAISLLLFMIKLYQARMKFRRLKSQGIPIMPHSLIFGHLPVVLQFYRDWAFDANLVQSFGYYMSKYWKKFFPNEERCPPVVYVDIWPMSRPMAFSMEAYVSNQMSIGTSLPKSPMHGEFLGPISAGKDLICMHGDEWQEVEAFSNMLKNLAGGNGGWGQVFPLEQISSNLAFDVTGRILLDTRLNTQSLYPSQFTIAYREQLERMEITFSPRKLLWRATPFFKLLVQRKRDELFQILRPSIMENLGTPSKGAQTIVQAAAEDLKKVASAKGEDKDGSLDESLVKHVFFHLMATFFGGDDAISITLPRIFKRLQQHPECLAKLRAEHDSIFGPDPRAAAQRLRDEPHVLDSLKYTLSVIKETLRINPATITIRAGQPDFNFHIKDSHTVWPTAGFDLFDSSITIHNDPANFHEPSEFIPERYLVPEGDVLHPERDMWRGFQLGPRRCLGQELAIVVLKLVLVLVVRDLDVEMAWEEWDRLREQQGIKFDKQTVEGERMYTAGKATAHPKDGAPAHVKIRNPSKE</sequence>
<keyword evidence="2" id="KW-0349">Heme</keyword>
<evidence type="ECO:0008006" key="7">
    <source>
        <dbReference type="Google" id="ProtNLM"/>
    </source>
</evidence>
<evidence type="ECO:0000256" key="3">
    <source>
        <dbReference type="SAM" id="MobiDB-lite"/>
    </source>
</evidence>
<proteinExistence type="inferred from homology"/>
<dbReference type="GO" id="GO:0016705">
    <property type="term" value="F:oxidoreductase activity, acting on paired donors, with incorporation or reduction of molecular oxygen"/>
    <property type="evidence" value="ECO:0007669"/>
    <property type="project" value="InterPro"/>
</dbReference>
<evidence type="ECO:0000313" key="6">
    <source>
        <dbReference type="Proteomes" id="UP000179179"/>
    </source>
</evidence>
<keyword evidence="4" id="KW-1133">Transmembrane helix</keyword>
<dbReference type="AlphaFoldDB" id="A0A1F8ABK7"/>
<evidence type="ECO:0000256" key="4">
    <source>
        <dbReference type="SAM" id="Phobius"/>
    </source>
</evidence>
<dbReference type="InterPro" id="IPR036396">
    <property type="entry name" value="Cyt_P450_sf"/>
</dbReference>
<accession>A0A1F8ABK7</accession>
<dbReference type="Pfam" id="PF00067">
    <property type="entry name" value="p450"/>
    <property type="match status" value="1"/>
</dbReference>
<gene>
    <name evidence="5" type="ORF">ABOM_003010</name>
</gene>